<dbReference type="InterPro" id="IPR000524">
    <property type="entry name" value="Tscrpt_reg_HTH_GntR"/>
</dbReference>
<name>A0AAX6LH41_LACPE</name>
<dbReference type="GO" id="GO:0003700">
    <property type="term" value="F:DNA-binding transcription factor activity"/>
    <property type="evidence" value="ECO:0007669"/>
    <property type="project" value="InterPro"/>
</dbReference>
<keyword evidence="1" id="KW-0805">Transcription regulation</keyword>
<dbReference type="RefSeq" id="WP_238437302.1">
    <property type="nucleotide sequence ID" value="NZ_CP043671.1"/>
</dbReference>
<protein>
    <submittedName>
        <fullName evidence="5">GntR family transcriptional regulator</fullName>
    </submittedName>
</protein>
<dbReference type="Pfam" id="PF00392">
    <property type="entry name" value="GntR"/>
    <property type="match status" value="1"/>
</dbReference>
<organism evidence="5 6">
    <name type="scientific">Lactiplantibacillus pentosus</name>
    <name type="common">Lactobacillus pentosus</name>
    <dbReference type="NCBI Taxonomy" id="1589"/>
    <lineage>
        <taxon>Bacteria</taxon>
        <taxon>Bacillati</taxon>
        <taxon>Bacillota</taxon>
        <taxon>Bacilli</taxon>
        <taxon>Lactobacillales</taxon>
        <taxon>Lactobacillaceae</taxon>
        <taxon>Lactiplantibacillus</taxon>
    </lineage>
</organism>
<reference evidence="5" key="1">
    <citation type="submission" date="2022-11" db="EMBL/GenBank/DDBJ databases">
        <authorList>
            <person name="Wang Z."/>
        </authorList>
    </citation>
    <scope>NUCLEOTIDE SEQUENCE</scope>
    <source>
        <strain evidence="5">P2000</strain>
    </source>
</reference>
<accession>A0AAX6LH41</accession>
<evidence type="ECO:0000313" key="5">
    <source>
        <dbReference type="EMBL" id="MDF2313840.1"/>
    </source>
</evidence>
<evidence type="ECO:0000256" key="3">
    <source>
        <dbReference type="ARBA" id="ARBA00023163"/>
    </source>
</evidence>
<dbReference type="EMBL" id="JAPEQV010000018">
    <property type="protein sequence ID" value="MDF2313840.1"/>
    <property type="molecule type" value="Genomic_DNA"/>
</dbReference>
<dbReference type="SUPFAM" id="SSF46785">
    <property type="entry name" value="Winged helix' DNA-binding domain"/>
    <property type="match status" value="1"/>
</dbReference>
<evidence type="ECO:0000259" key="4">
    <source>
        <dbReference type="Pfam" id="PF00392"/>
    </source>
</evidence>
<evidence type="ECO:0000313" key="6">
    <source>
        <dbReference type="Proteomes" id="UP001151834"/>
    </source>
</evidence>
<dbReference type="Gene3D" id="1.10.10.10">
    <property type="entry name" value="Winged helix-like DNA-binding domain superfamily/Winged helix DNA-binding domain"/>
    <property type="match status" value="1"/>
</dbReference>
<dbReference type="InterPro" id="IPR036388">
    <property type="entry name" value="WH-like_DNA-bd_sf"/>
</dbReference>
<gene>
    <name evidence="5" type="ORF">OOJ94_13545</name>
</gene>
<evidence type="ECO:0000256" key="1">
    <source>
        <dbReference type="ARBA" id="ARBA00023015"/>
    </source>
</evidence>
<dbReference type="InterPro" id="IPR036390">
    <property type="entry name" value="WH_DNA-bd_sf"/>
</dbReference>
<sequence length="46" mass="5296">MAKYEILFKQLRMAILRGEYAPNDRLPSENAIAIKHESNHLQASVK</sequence>
<reference evidence="5" key="2">
    <citation type="journal article" date="2023" name="Front Nutr">
        <title>Lactiplantibacillus pentosus P2020 protects the hyperuricemia and renal inflammation in mice.</title>
        <authorList>
            <person name="Wang Z."/>
            <person name="Song L."/>
            <person name="Li X."/>
            <person name="Xiao Y."/>
            <person name="Huang Y."/>
            <person name="Zhang Y."/>
            <person name="Li J."/>
            <person name="Li M."/>
            <person name="Ren Z."/>
        </authorList>
    </citation>
    <scope>NUCLEOTIDE SEQUENCE</scope>
    <source>
        <strain evidence="5">P2000</strain>
    </source>
</reference>
<dbReference type="Proteomes" id="UP001151834">
    <property type="component" value="Unassembled WGS sequence"/>
</dbReference>
<dbReference type="AlphaFoldDB" id="A0AAX6LH41"/>
<dbReference type="GO" id="GO:0003677">
    <property type="term" value="F:DNA binding"/>
    <property type="evidence" value="ECO:0007669"/>
    <property type="project" value="UniProtKB-KW"/>
</dbReference>
<evidence type="ECO:0000256" key="2">
    <source>
        <dbReference type="ARBA" id="ARBA00023125"/>
    </source>
</evidence>
<feature type="domain" description="HTH gntR-type" evidence="4">
    <location>
        <begin position="4"/>
        <end position="33"/>
    </location>
</feature>
<comment type="caution">
    <text evidence="5">The sequence shown here is derived from an EMBL/GenBank/DDBJ whole genome shotgun (WGS) entry which is preliminary data.</text>
</comment>
<keyword evidence="3" id="KW-0804">Transcription</keyword>
<proteinExistence type="predicted"/>
<keyword evidence="2" id="KW-0238">DNA-binding</keyword>